<dbReference type="CDD" id="cd10229">
    <property type="entry name" value="ASKHA_NBD_HSP70_HSPA12"/>
    <property type="match status" value="1"/>
</dbReference>
<dbReference type="PANTHER" id="PTHR14187:SF5">
    <property type="entry name" value="HEAT SHOCK 70 KDA PROTEIN 12A"/>
    <property type="match status" value="1"/>
</dbReference>
<dbReference type="Pfam" id="PF00012">
    <property type="entry name" value="HSP70"/>
    <property type="match status" value="1"/>
</dbReference>
<reference evidence="4" key="3">
    <citation type="submission" date="2025-08" db="UniProtKB">
        <authorList>
            <consortium name="Ensembl"/>
        </authorList>
    </citation>
    <scope>IDENTIFICATION</scope>
    <source>
        <strain evidence="4">JP 163 A</strain>
    </source>
</reference>
<evidence type="ECO:0000313" key="4">
    <source>
        <dbReference type="Ensembl" id="ENSXMAP00000020848.1"/>
    </source>
</evidence>
<dbReference type="Proteomes" id="UP000002852">
    <property type="component" value="Unassembled WGS sequence"/>
</dbReference>
<dbReference type="GO" id="GO:0005524">
    <property type="term" value="F:ATP binding"/>
    <property type="evidence" value="ECO:0007669"/>
    <property type="project" value="UniProtKB-KW"/>
</dbReference>
<evidence type="ECO:0000256" key="1">
    <source>
        <dbReference type="ARBA" id="ARBA00007381"/>
    </source>
</evidence>
<dbReference type="PANTHER" id="PTHR14187">
    <property type="entry name" value="ALPHA KINASE/ELONGATION FACTOR 2 KINASE"/>
    <property type="match status" value="1"/>
</dbReference>
<keyword evidence="5" id="KW-1185">Reference proteome</keyword>
<evidence type="ECO:0000256" key="2">
    <source>
        <dbReference type="ARBA" id="ARBA00022741"/>
    </source>
</evidence>
<comment type="similarity">
    <text evidence="1">Belongs to the heat shock protein 70 family.</text>
</comment>
<dbReference type="InterPro" id="IPR043129">
    <property type="entry name" value="ATPase_NBD"/>
</dbReference>
<name>A0A3B5PNN0_XIPMA</name>
<accession>A0A3B5PNN0</accession>
<dbReference type="Gene3D" id="3.30.420.40">
    <property type="match status" value="2"/>
</dbReference>
<dbReference type="SUPFAM" id="SSF53067">
    <property type="entry name" value="Actin-like ATPase domain"/>
    <property type="match status" value="2"/>
</dbReference>
<dbReference type="AlphaFoldDB" id="A0A3B5PNN0"/>
<dbReference type="InterPro" id="IPR013126">
    <property type="entry name" value="Hsp_70_fam"/>
</dbReference>
<keyword evidence="2" id="KW-0547">Nucleotide-binding</keyword>
<protein>
    <submittedName>
        <fullName evidence="4">Heat shock 70 kDa protein 12A-like</fullName>
    </submittedName>
</protein>
<proteinExistence type="inferred from homology"/>
<reference evidence="4" key="4">
    <citation type="submission" date="2025-09" db="UniProtKB">
        <authorList>
            <consortium name="Ensembl"/>
        </authorList>
    </citation>
    <scope>IDENTIFICATION</scope>
    <source>
        <strain evidence="4">JP 163 A</strain>
    </source>
</reference>
<reference evidence="5" key="1">
    <citation type="submission" date="2012-01" db="EMBL/GenBank/DDBJ databases">
        <authorList>
            <person name="Walter R."/>
            <person name="Schartl M."/>
            <person name="Warren W."/>
        </authorList>
    </citation>
    <scope>NUCLEOTIDE SEQUENCE [LARGE SCALE GENOMIC DNA]</scope>
    <source>
        <strain evidence="5">JP 163 A</strain>
    </source>
</reference>
<dbReference type="InParanoid" id="A0A3B5PNN0"/>
<dbReference type="OMA" id="YSAHCEY"/>
<dbReference type="STRING" id="8083.ENSXMAP00000020848"/>
<dbReference type="GO" id="GO:0140662">
    <property type="term" value="F:ATP-dependent protein folding chaperone"/>
    <property type="evidence" value="ECO:0007669"/>
    <property type="project" value="InterPro"/>
</dbReference>
<evidence type="ECO:0000313" key="5">
    <source>
        <dbReference type="Proteomes" id="UP000002852"/>
    </source>
</evidence>
<dbReference type="FunCoup" id="A0A3B5PNN0">
    <property type="interactions" value="12"/>
</dbReference>
<evidence type="ECO:0000256" key="3">
    <source>
        <dbReference type="ARBA" id="ARBA00022840"/>
    </source>
</evidence>
<dbReference type="GeneTree" id="ENSGT00940000154551"/>
<keyword evidence="3" id="KW-0067">ATP-binding</keyword>
<organism evidence="4 5">
    <name type="scientific">Xiphophorus maculatus</name>
    <name type="common">Southern platyfish</name>
    <name type="synonym">Platypoecilus maculatus</name>
    <dbReference type="NCBI Taxonomy" id="8083"/>
    <lineage>
        <taxon>Eukaryota</taxon>
        <taxon>Metazoa</taxon>
        <taxon>Chordata</taxon>
        <taxon>Craniata</taxon>
        <taxon>Vertebrata</taxon>
        <taxon>Euteleostomi</taxon>
        <taxon>Actinopterygii</taxon>
        <taxon>Neopterygii</taxon>
        <taxon>Teleostei</taxon>
        <taxon>Neoteleostei</taxon>
        <taxon>Acanthomorphata</taxon>
        <taxon>Ovalentaria</taxon>
        <taxon>Atherinomorphae</taxon>
        <taxon>Cyprinodontiformes</taxon>
        <taxon>Poeciliidae</taxon>
        <taxon>Poeciliinae</taxon>
        <taxon>Xiphophorus</taxon>
    </lineage>
</organism>
<sequence>MASSDLLVIAIDFGTAYSGYAFNITTKKGKSNLPRWGKEYGFDTPKTPTCILFNEDETFLSFGYEAKMAYKEMRREEAEKHYFFENFKMELYNKELSNNLKIKDVIGKSMKALKVFSESLRFLKEDALRTINQATGSMEFIPSDFTWVLTVPAIWNPSAKQFMREAATQAGIVTEGAEDKLMMALEPEAASIWCKKLPSDGFISENYNEESLDQSAGTQYIVVDCGGGTIDITVHEVLDGGALKERHKVSGNDLGGQTVDRKFKQFLREILPEGVWDEFEQNSPSAAQKIMYEFTYLKQVDKDVQISCPFTLGSLIKDKSDTENFVQSELGASWDGDFIKISRDKMRSFYDESLKGITENLKEIFNCGLNIKYILLVGGYAQSQILQQHITDQFGQQCKVLCPFRAQEAIMRGAVEFGRNPDVVASQKSSYTYGFAVYEYFDDSKHKEGKKFTAKGVEWSRDIFRKLVEEGEDLGSEGTREFLCSSVKADQKEMELKFFRSLRKDPVYVDDWGVEKVGSFIVDMTGGGKVKLNIKFGSTEIKATGTNLTTGEKKNVKIDFITTDSDDDDVSVGSSSYSEEYTLDGADETCCQEVYVLE</sequence>
<dbReference type="Ensembl" id="ENSXMAT00000023041.1">
    <property type="protein sequence ID" value="ENSXMAP00000020848.1"/>
    <property type="gene ID" value="ENSXMAG00000027252.1"/>
</dbReference>
<reference evidence="5" key="2">
    <citation type="journal article" date="2013" name="Nat. Genet.">
        <title>The genome of the platyfish, Xiphophorus maculatus, provides insights into evolutionary adaptation and several complex traits.</title>
        <authorList>
            <person name="Schartl M."/>
            <person name="Walter R.B."/>
            <person name="Shen Y."/>
            <person name="Garcia T."/>
            <person name="Catchen J."/>
            <person name="Amores A."/>
            <person name="Braasch I."/>
            <person name="Chalopin D."/>
            <person name="Volff J.N."/>
            <person name="Lesch K.P."/>
            <person name="Bisazza A."/>
            <person name="Minx P."/>
            <person name="Hillier L."/>
            <person name="Wilson R.K."/>
            <person name="Fuerstenberg S."/>
            <person name="Boore J."/>
            <person name="Searle S."/>
            <person name="Postlethwait J.H."/>
            <person name="Warren W.C."/>
        </authorList>
    </citation>
    <scope>NUCLEOTIDE SEQUENCE [LARGE SCALE GENOMIC DNA]</scope>
    <source>
        <strain evidence="5">JP 163 A</strain>
    </source>
</reference>